<name>A0A9N9PBQ9_9GLOM</name>
<evidence type="ECO:0000313" key="1">
    <source>
        <dbReference type="EMBL" id="CAG8805510.1"/>
    </source>
</evidence>
<feature type="non-terminal residue" evidence="1">
    <location>
        <position position="55"/>
    </location>
</feature>
<accession>A0A9N9PBQ9</accession>
<organism evidence="1 2">
    <name type="scientific">Racocetra fulgida</name>
    <dbReference type="NCBI Taxonomy" id="60492"/>
    <lineage>
        <taxon>Eukaryota</taxon>
        <taxon>Fungi</taxon>
        <taxon>Fungi incertae sedis</taxon>
        <taxon>Mucoromycota</taxon>
        <taxon>Glomeromycotina</taxon>
        <taxon>Glomeromycetes</taxon>
        <taxon>Diversisporales</taxon>
        <taxon>Gigasporaceae</taxon>
        <taxon>Racocetra</taxon>
    </lineage>
</organism>
<protein>
    <submittedName>
        <fullName evidence="1">13895_t:CDS:1</fullName>
    </submittedName>
</protein>
<dbReference type="EMBL" id="CAJVPZ010077555">
    <property type="protein sequence ID" value="CAG8805510.1"/>
    <property type="molecule type" value="Genomic_DNA"/>
</dbReference>
<dbReference type="OrthoDB" id="191139at2759"/>
<reference evidence="1" key="1">
    <citation type="submission" date="2021-06" db="EMBL/GenBank/DDBJ databases">
        <authorList>
            <person name="Kallberg Y."/>
            <person name="Tangrot J."/>
            <person name="Rosling A."/>
        </authorList>
    </citation>
    <scope>NUCLEOTIDE SEQUENCE</scope>
    <source>
        <strain evidence="1">IN212</strain>
    </source>
</reference>
<gene>
    <name evidence="1" type="ORF">RFULGI_LOCUS18175</name>
</gene>
<evidence type="ECO:0000313" key="2">
    <source>
        <dbReference type="Proteomes" id="UP000789396"/>
    </source>
</evidence>
<keyword evidence="2" id="KW-1185">Reference proteome</keyword>
<comment type="caution">
    <text evidence="1">The sequence shown here is derived from an EMBL/GenBank/DDBJ whole genome shotgun (WGS) entry which is preliminary data.</text>
</comment>
<dbReference type="AlphaFoldDB" id="A0A9N9PBQ9"/>
<dbReference type="Proteomes" id="UP000789396">
    <property type="component" value="Unassembled WGS sequence"/>
</dbReference>
<sequence length="55" mass="6118">MLRLNTSDIKFTITGIIFNNITSLSLGLLKGIENTDAIALLRLDENESPQDTVKR</sequence>
<proteinExistence type="predicted"/>